<accession>A0A5B7DBL1</accession>
<dbReference type="AlphaFoldDB" id="A0A5B7DBL1"/>
<comment type="caution">
    <text evidence="1">The sequence shown here is derived from an EMBL/GenBank/DDBJ whole genome shotgun (WGS) entry which is preliminary data.</text>
</comment>
<proteinExistence type="predicted"/>
<dbReference type="EMBL" id="VSRR010000687">
    <property type="protein sequence ID" value="MPC18515.1"/>
    <property type="molecule type" value="Genomic_DNA"/>
</dbReference>
<protein>
    <submittedName>
        <fullName evidence="1">Uncharacterized protein</fullName>
    </submittedName>
</protein>
<evidence type="ECO:0000313" key="1">
    <source>
        <dbReference type="EMBL" id="MPC18515.1"/>
    </source>
</evidence>
<keyword evidence="2" id="KW-1185">Reference proteome</keyword>
<sequence length="80" mass="8494">MVAAAEVVAVVEVCRAGAARGGAERSIDRLLSWCSGGGGSSHHRYTGKLDGKNGPAYYRRPCSQVLRPPRCHLIGCNRLA</sequence>
<gene>
    <name evidence="1" type="ORF">E2C01_011401</name>
</gene>
<organism evidence="1 2">
    <name type="scientific">Portunus trituberculatus</name>
    <name type="common">Swimming crab</name>
    <name type="synonym">Neptunus trituberculatus</name>
    <dbReference type="NCBI Taxonomy" id="210409"/>
    <lineage>
        <taxon>Eukaryota</taxon>
        <taxon>Metazoa</taxon>
        <taxon>Ecdysozoa</taxon>
        <taxon>Arthropoda</taxon>
        <taxon>Crustacea</taxon>
        <taxon>Multicrustacea</taxon>
        <taxon>Malacostraca</taxon>
        <taxon>Eumalacostraca</taxon>
        <taxon>Eucarida</taxon>
        <taxon>Decapoda</taxon>
        <taxon>Pleocyemata</taxon>
        <taxon>Brachyura</taxon>
        <taxon>Eubrachyura</taxon>
        <taxon>Portunoidea</taxon>
        <taxon>Portunidae</taxon>
        <taxon>Portuninae</taxon>
        <taxon>Portunus</taxon>
    </lineage>
</organism>
<evidence type="ECO:0000313" key="2">
    <source>
        <dbReference type="Proteomes" id="UP000324222"/>
    </source>
</evidence>
<name>A0A5B7DBL1_PORTR</name>
<dbReference type="Proteomes" id="UP000324222">
    <property type="component" value="Unassembled WGS sequence"/>
</dbReference>
<reference evidence="1 2" key="1">
    <citation type="submission" date="2019-05" db="EMBL/GenBank/DDBJ databases">
        <title>Another draft genome of Portunus trituberculatus and its Hox gene families provides insights of decapod evolution.</title>
        <authorList>
            <person name="Jeong J.-H."/>
            <person name="Song I."/>
            <person name="Kim S."/>
            <person name="Choi T."/>
            <person name="Kim D."/>
            <person name="Ryu S."/>
            <person name="Kim W."/>
        </authorList>
    </citation>
    <scope>NUCLEOTIDE SEQUENCE [LARGE SCALE GENOMIC DNA]</scope>
    <source>
        <tissue evidence="1">Muscle</tissue>
    </source>
</reference>